<reference evidence="3 4" key="1">
    <citation type="journal article" date="2011" name="J. Bacteriol.">
        <title>Genome Sequence of the Probiotic Strain Bifidobacterium animalis subsp. lactis CNCM I-2494.</title>
        <authorList>
            <person name="Chervaux C."/>
            <person name="Grimaldi C."/>
            <person name="Bolotin A."/>
            <person name="Quinquis B."/>
            <person name="Legrain-Raspaud S."/>
            <person name="van Hylckama Vlieg J.E."/>
            <person name="Denariaz G."/>
            <person name="Smokvina T."/>
        </authorList>
    </citation>
    <scope>NUCLEOTIDE SEQUENCE [LARGE SCALE GENOMIC DNA]</scope>
    <source>
        <strain evidence="3 4">CNCM I-2494</strain>
    </source>
</reference>
<dbReference type="InterPro" id="IPR052935">
    <property type="entry name" value="Mg2+_PAP"/>
</dbReference>
<evidence type="ECO:0000313" key="3">
    <source>
        <dbReference type="EMBL" id="AEK30831.1"/>
    </source>
</evidence>
<evidence type="ECO:0000256" key="1">
    <source>
        <dbReference type="SAM" id="MobiDB-lite"/>
    </source>
</evidence>
<dbReference type="InterPro" id="IPR019236">
    <property type="entry name" value="APP1_cat"/>
</dbReference>
<name>A0A806FUN1_BIFAN</name>
<dbReference type="EMBL" id="CP002915">
    <property type="protein sequence ID" value="AEK30831.1"/>
    <property type="molecule type" value="Genomic_DNA"/>
</dbReference>
<dbReference type="GO" id="GO:0008195">
    <property type="term" value="F:phosphatidate phosphatase activity"/>
    <property type="evidence" value="ECO:0007669"/>
    <property type="project" value="InterPro"/>
</dbReference>
<proteinExistence type="predicted"/>
<accession>A0A806FUN1</accession>
<organism evidence="3 4">
    <name type="scientific">Bifidobacterium animalis subsp. lactis CNCM I-2494</name>
    <dbReference type="NCBI Taxonomy" id="1042403"/>
    <lineage>
        <taxon>Bacteria</taxon>
        <taxon>Bacillati</taxon>
        <taxon>Actinomycetota</taxon>
        <taxon>Actinomycetes</taxon>
        <taxon>Bifidobacteriales</taxon>
        <taxon>Bifidobacteriaceae</taxon>
        <taxon>Bifidobacterium</taxon>
    </lineage>
</organism>
<dbReference type="Proteomes" id="UP000008394">
    <property type="component" value="Chromosome"/>
</dbReference>
<dbReference type="PANTHER" id="PTHR28208:SF3">
    <property type="entry name" value="PHOSPHATIDATE PHOSPHATASE APP1"/>
    <property type="match status" value="1"/>
</dbReference>
<feature type="compositionally biased region" description="Basic and acidic residues" evidence="1">
    <location>
        <begin position="26"/>
        <end position="37"/>
    </location>
</feature>
<feature type="region of interest" description="Disordered" evidence="1">
    <location>
        <begin position="26"/>
        <end position="67"/>
    </location>
</feature>
<dbReference type="Pfam" id="PF09949">
    <property type="entry name" value="APP1_cat"/>
    <property type="match status" value="1"/>
</dbReference>
<dbReference type="PANTHER" id="PTHR28208">
    <property type="entry name" value="PHOSPHATIDATE PHOSPHATASE APP1"/>
    <property type="match status" value="1"/>
</dbReference>
<dbReference type="AlphaFoldDB" id="A0A806FUN1"/>
<evidence type="ECO:0000259" key="2">
    <source>
        <dbReference type="Pfam" id="PF09949"/>
    </source>
</evidence>
<sequence>MAYTDRSDRELRKTKRLLEAALAQVKREQAERARLAADGDGSTVATQGRTVRSGEGPTDADFDDTQHAGSAETRVITGIANGQAETETPERQWRAPAVALRTTSAATSTDDMPTVAVPLGSLSAAKAPAGRTRLRRNPKLVSSIKRVLRKAITWTFGLWIRFSTAIAKQLHWFPMVKPYVGYGTEEYSRLVCRTILAPADGQPNKPMRGIHAMLEVPAPGQCVQIDIDGVPLRTVQVGTMEVYNPVDSARSVTMDYSVSDSAGYLDLLAEHRLEPGVHMVSCKVTRRPAVEAELFTIPSTAKVGVISDVDDTCMVTQVPTLWKAVYNMLFLSPHKRASVPGMAVMYNKIASMFPGAPFFYLSTSPWNVENSIRNFLKDYGFPDGPLLLRDLDPRPKTFVPSGVQHKLEYAEQLMEDFPDMKFILIGDDGQKDPTTYAEIARRYPGRVLAIGIRQLSPKESGGFGTMSGFSTTQPVPVTDVPVFTGTTGSNIMKTMLPYLRQFM</sequence>
<feature type="domain" description="Phosphatidate phosphatase APP1 catalytic" evidence="2">
    <location>
        <begin position="303"/>
        <end position="454"/>
    </location>
</feature>
<protein>
    <submittedName>
        <fullName evidence="3">Hypothetical membrane spanning protein</fullName>
    </submittedName>
</protein>
<dbReference type="RefSeq" id="WP_004218301.1">
    <property type="nucleotide sequence ID" value="NC_017215.1"/>
</dbReference>
<dbReference type="KEGG" id="bnm:BALAC2494_01370"/>
<evidence type="ECO:0000313" key="4">
    <source>
        <dbReference type="Proteomes" id="UP000008394"/>
    </source>
</evidence>
<gene>
    <name evidence="3" type="ORF">BALAC2494_01370</name>
</gene>
<dbReference type="GeneID" id="29696232"/>